<dbReference type="EMBL" id="CP000786">
    <property type="protein sequence ID" value="ABZ97592.1"/>
    <property type="molecule type" value="Genomic_DNA"/>
</dbReference>
<dbReference type="Proteomes" id="UP000001847">
    <property type="component" value="Chromosome I"/>
</dbReference>
<dbReference type="BioCyc" id="LBIF456481:LEPBI_RS07295-MONOMER"/>
<organism evidence="2 3">
    <name type="scientific">Leptospira biflexa serovar Patoc (strain Patoc 1 / ATCC 23582 / Paris)</name>
    <dbReference type="NCBI Taxonomy" id="456481"/>
    <lineage>
        <taxon>Bacteria</taxon>
        <taxon>Pseudomonadati</taxon>
        <taxon>Spirochaetota</taxon>
        <taxon>Spirochaetia</taxon>
        <taxon>Leptospirales</taxon>
        <taxon>Leptospiraceae</taxon>
        <taxon>Leptospira</taxon>
    </lineage>
</organism>
<dbReference type="InterPro" id="IPR021796">
    <property type="entry name" value="Tll0287-like_dom"/>
</dbReference>
<dbReference type="AlphaFoldDB" id="B0SQD4"/>
<dbReference type="HOGENOM" id="CLU_109783_0_0_12"/>
<feature type="domain" description="Tll0287-like" evidence="1">
    <location>
        <begin position="24"/>
        <end position="184"/>
    </location>
</feature>
<protein>
    <recommendedName>
        <fullName evidence="1">Tll0287-like domain-containing protein</fullName>
    </recommendedName>
</protein>
<reference evidence="2 3" key="1">
    <citation type="journal article" date="2008" name="PLoS ONE">
        <title>Genome sequence of the saprophyte Leptospira biflexa provides insights into the evolution of Leptospira and the pathogenesis of leptospirosis.</title>
        <authorList>
            <person name="Picardeau M."/>
            <person name="Bulach D.M."/>
            <person name="Bouchier C."/>
            <person name="Zuerner R.L."/>
            <person name="Zidane N."/>
            <person name="Wilson P.J."/>
            <person name="Creno S."/>
            <person name="Kuczek E.S."/>
            <person name="Bommezzadri S."/>
            <person name="Davis J.C."/>
            <person name="McGrath A."/>
            <person name="Johnson M.J."/>
            <person name="Boursaux-Eude C."/>
            <person name="Seemann T."/>
            <person name="Rouy Z."/>
            <person name="Coppel R.L."/>
            <person name="Rood J.I."/>
            <person name="Lajus A."/>
            <person name="Davies J.K."/>
            <person name="Medigue C."/>
            <person name="Adler B."/>
        </authorList>
    </citation>
    <scope>NUCLEOTIDE SEQUENCE [LARGE SCALE GENOMIC DNA]</scope>
    <source>
        <strain evidence="3">Patoc 1 / ATCC 23582 / Paris</strain>
    </source>
</reference>
<evidence type="ECO:0000313" key="3">
    <source>
        <dbReference type="Proteomes" id="UP000001847"/>
    </source>
</evidence>
<dbReference type="OrthoDB" id="9797588at2"/>
<gene>
    <name evidence="2" type="ordered locus">LEPBI_I1485</name>
</gene>
<dbReference type="Pfam" id="PF11845">
    <property type="entry name" value="Tll0287-like"/>
    <property type="match status" value="1"/>
</dbReference>
<name>B0SQD4_LEPBP</name>
<sequence>MKTNRFRLIFIIFSTFFVWNCQKQTIDYEKIAIEITKEAKSNLQEKLMKAMKEGGTEAAIPFCQENAMAFTKRLGIAKSVTLKRITDRPRNQMNLFSTEEAKIFSEIQKKKSNDGVFPNRVVSSDESVTVYVPIVVMGQCVQCHGKPENITKETKTTLQRFYPNDQAIGYEVGDLRGLFSVRFPK</sequence>
<dbReference type="RefSeq" id="WP_012388471.1">
    <property type="nucleotide sequence ID" value="NC_010602.1"/>
</dbReference>
<dbReference type="KEGG" id="lbi:LEPBI_I1485"/>
<evidence type="ECO:0000259" key="1">
    <source>
        <dbReference type="Pfam" id="PF11845"/>
    </source>
</evidence>
<keyword evidence="3" id="KW-1185">Reference proteome</keyword>
<evidence type="ECO:0000313" key="2">
    <source>
        <dbReference type="EMBL" id="ABZ97592.1"/>
    </source>
</evidence>
<accession>B0SQD4</accession>
<dbReference type="STRING" id="456481.LEPBI_I1485"/>
<proteinExistence type="predicted"/>